<feature type="region of interest" description="Disordered" evidence="1">
    <location>
        <begin position="1"/>
        <end position="52"/>
    </location>
</feature>
<organism evidence="2">
    <name type="scientific">hydrothermal vent metagenome</name>
    <dbReference type="NCBI Taxonomy" id="652676"/>
    <lineage>
        <taxon>unclassified sequences</taxon>
        <taxon>metagenomes</taxon>
        <taxon>ecological metagenomes</taxon>
    </lineage>
</organism>
<accession>A0A1W1CC93</accession>
<feature type="compositionally biased region" description="Basic and acidic residues" evidence="1">
    <location>
        <begin position="33"/>
        <end position="48"/>
    </location>
</feature>
<dbReference type="AlphaFoldDB" id="A0A1W1CC93"/>
<proteinExistence type="predicted"/>
<sequence length="227" mass="25431">MADTQKDATLSEGSGESQEQIHDESGETIETLQDDKQETAQDDKKDSSIKSANEPTIRKGWYVRLVVESEHLTDSGSILGYLEGASDGKDRYSSKALKSSGLYLAISDSRYSADSEYRSDYRAFKPLGSKQEVWYLIVSNSKDRDGDVTISWDGITFVEQENSDLFKENHKDTSAQLALMRLVDVDNKKIVKISEDSNYTFNMGGKSTKRLKLIMLANGDEEPEVEQ</sequence>
<feature type="compositionally biased region" description="Polar residues" evidence="1">
    <location>
        <begin position="7"/>
        <end position="18"/>
    </location>
</feature>
<gene>
    <name evidence="2" type="ORF">MNB_SV-6-602</name>
</gene>
<dbReference type="EMBL" id="FPHC01000067">
    <property type="protein sequence ID" value="SFV63332.1"/>
    <property type="molecule type" value="Genomic_DNA"/>
</dbReference>
<evidence type="ECO:0000256" key="1">
    <source>
        <dbReference type="SAM" id="MobiDB-lite"/>
    </source>
</evidence>
<protein>
    <submittedName>
        <fullName evidence="2">Uncharacterized protein</fullName>
    </submittedName>
</protein>
<evidence type="ECO:0000313" key="2">
    <source>
        <dbReference type="EMBL" id="SFV63332.1"/>
    </source>
</evidence>
<name>A0A1W1CC93_9ZZZZ</name>
<reference evidence="2" key="1">
    <citation type="submission" date="2016-10" db="EMBL/GenBank/DDBJ databases">
        <authorList>
            <person name="de Groot N.N."/>
        </authorList>
    </citation>
    <scope>NUCLEOTIDE SEQUENCE</scope>
</reference>